<sequence length="539" mass="61619">MYKAIIIDDELPARRAIRALGEWEQYGIEIIAEADNGKQGLELLETEEPDLVFVDMKMPLMSGDEFLNKARILHQEACYIVISGFDDFAYARSAMQAGSVDYLLKPIRKADLNTAIGRAIAIIAERRERVLSESRSRIYRNLSAPLVKEKIYSSIIDKSGRFHHIVELRAVLDTEELSSLCRVVVFKLLNARDVIEQRFKNDSHAFYYALTNAVDELLDRFGKTFSFKNNRDESEIVAVIKLSGQADSLSIQVHELSAQLTSVFDVKLVAAEGPTASIESLGESYDAALRTLMDLNMIDLRPVKLSSSSSQKESDTDRSRSLLERSRLFIQPIESGSERQAMQELRKWLQELESTGVVTMSDMLAIEAELRMFAKSLLAQFKSDEQETADSIALFDRTLRRRVYEFAAFKEAVLDYFEPFFSVLAEAGRSGDNASIAEKIKAHIELHYDDELPVSFFAERYHMSKEHLARLFKQKYDIGIHEYQLQIRMSKAKEWLSDKSLKIQTVSERVGFRDQNYFSKAFKKYTGLTPQEFRGKMES</sequence>
<dbReference type="PROSITE" id="PS00041">
    <property type="entry name" value="HTH_ARAC_FAMILY_1"/>
    <property type="match status" value="1"/>
</dbReference>
<keyword evidence="1" id="KW-0805">Transcription regulation</keyword>
<dbReference type="InterPro" id="IPR009057">
    <property type="entry name" value="Homeodomain-like_sf"/>
</dbReference>
<dbReference type="Pfam" id="PF00072">
    <property type="entry name" value="Response_reg"/>
    <property type="match status" value="1"/>
</dbReference>
<gene>
    <name evidence="7" type="ORF">A8990_11296</name>
</gene>
<evidence type="ECO:0000256" key="2">
    <source>
        <dbReference type="ARBA" id="ARBA00023125"/>
    </source>
</evidence>
<accession>A0A3D9SA60</accession>
<feature type="modified residue" description="4-aspartylphosphate" evidence="4">
    <location>
        <position position="55"/>
    </location>
</feature>
<dbReference type="GO" id="GO:0003700">
    <property type="term" value="F:DNA-binding transcription factor activity"/>
    <property type="evidence" value="ECO:0007669"/>
    <property type="project" value="InterPro"/>
</dbReference>
<dbReference type="RefSeq" id="WP_116189347.1">
    <property type="nucleotide sequence ID" value="NZ_QTTN01000012.1"/>
</dbReference>
<dbReference type="Proteomes" id="UP000256304">
    <property type="component" value="Unassembled WGS sequence"/>
</dbReference>
<protein>
    <submittedName>
        <fullName evidence="7">Two-component system response regulator YesN</fullName>
    </submittedName>
</protein>
<keyword evidence="4" id="KW-0597">Phosphoprotein</keyword>
<comment type="caution">
    <text evidence="7">The sequence shown here is derived from an EMBL/GenBank/DDBJ whole genome shotgun (WGS) entry which is preliminary data.</text>
</comment>
<dbReference type="InterPro" id="IPR020449">
    <property type="entry name" value="Tscrpt_reg_AraC-type_HTH"/>
</dbReference>
<dbReference type="InterPro" id="IPR001789">
    <property type="entry name" value="Sig_transdc_resp-reg_receiver"/>
</dbReference>
<dbReference type="Gene3D" id="1.10.10.60">
    <property type="entry name" value="Homeodomain-like"/>
    <property type="match status" value="2"/>
</dbReference>
<feature type="domain" description="HTH araC/xylS-type" evidence="5">
    <location>
        <begin position="438"/>
        <end position="536"/>
    </location>
</feature>
<keyword evidence="2" id="KW-0238">DNA-binding</keyword>
<dbReference type="InterPro" id="IPR018062">
    <property type="entry name" value="HTH_AraC-typ_CS"/>
</dbReference>
<organism evidence="7 8">
    <name type="scientific">Paenibacillus taihuensis</name>
    <dbReference type="NCBI Taxonomy" id="1156355"/>
    <lineage>
        <taxon>Bacteria</taxon>
        <taxon>Bacillati</taxon>
        <taxon>Bacillota</taxon>
        <taxon>Bacilli</taxon>
        <taxon>Bacillales</taxon>
        <taxon>Paenibacillaceae</taxon>
        <taxon>Paenibacillus</taxon>
    </lineage>
</organism>
<dbReference type="SUPFAM" id="SSF52172">
    <property type="entry name" value="CheY-like"/>
    <property type="match status" value="1"/>
</dbReference>
<dbReference type="CDD" id="cd17536">
    <property type="entry name" value="REC_YesN-like"/>
    <property type="match status" value="1"/>
</dbReference>
<dbReference type="Pfam" id="PF12833">
    <property type="entry name" value="HTH_18"/>
    <property type="match status" value="1"/>
</dbReference>
<dbReference type="InterPro" id="IPR018060">
    <property type="entry name" value="HTH_AraC"/>
</dbReference>
<evidence type="ECO:0000259" key="6">
    <source>
        <dbReference type="PROSITE" id="PS50110"/>
    </source>
</evidence>
<keyword evidence="3" id="KW-0804">Transcription</keyword>
<reference evidence="7 8" key="1">
    <citation type="submission" date="2018-08" db="EMBL/GenBank/DDBJ databases">
        <title>Genomic Encyclopedia of Type Strains, Phase III (KMG-III): the genomes of soil and plant-associated and newly described type strains.</title>
        <authorList>
            <person name="Whitman W."/>
        </authorList>
    </citation>
    <scope>NUCLEOTIDE SEQUENCE [LARGE SCALE GENOMIC DNA]</scope>
    <source>
        <strain evidence="7 8">CGMCC 1.10966</strain>
    </source>
</reference>
<dbReference type="PROSITE" id="PS01124">
    <property type="entry name" value="HTH_ARAC_FAMILY_2"/>
    <property type="match status" value="1"/>
</dbReference>
<evidence type="ECO:0000256" key="4">
    <source>
        <dbReference type="PROSITE-ProRule" id="PRU00169"/>
    </source>
</evidence>
<evidence type="ECO:0000259" key="5">
    <source>
        <dbReference type="PROSITE" id="PS01124"/>
    </source>
</evidence>
<dbReference type="InterPro" id="IPR011006">
    <property type="entry name" value="CheY-like_superfamily"/>
</dbReference>
<evidence type="ECO:0000256" key="1">
    <source>
        <dbReference type="ARBA" id="ARBA00023015"/>
    </source>
</evidence>
<dbReference type="EMBL" id="QTTN01000012">
    <property type="protein sequence ID" value="REE85367.1"/>
    <property type="molecule type" value="Genomic_DNA"/>
</dbReference>
<name>A0A3D9SA60_9BACL</name>
<dbReference type="Gene3D" id="3.40.50.2300">
    <property type="match status" value="1"/>
</dbReference>
<proteinExistence type="predicted"/>
<dbReference type="OrthoDB" id="159632at2"/>
<dbReference type="PANTHER" id="PTHR43280">
    <property type="entry name" value="ARAC-FAMILY TRANSCRIPTIONAL REGULATOR"/>
    <property type="match status" value="1"/>
</dbReference>
<evidence type="ECO:0000313" key="7">
    <source>
        <dbReference type="EMBL" id="REE85367.1"/>
    </source>
</evidence>
<dbReference type="PRINTS" id="PR00032">
    <property type="entry name" value="HTHARAC"/>
</dbReference>
<keyword evidence="8" id="KW-1185">Reference proteome</keyword>
<dbReference type="SMART" id="SM00448">
    <property type="entry name" value="REC"/>
    <property type="match status" value="1"/>
</dbReference>
<dbReference type="PROSITE" id="PS50110">
    <property type="entry name" value="RESPONSE_REGULATORY"/>
    <property type="match status" value="1"/>
</dbReference>
<dbReference type="GO" id="GO:0043565">
    <property type="term" value="F:sequence-specific DNA binding"/>
    <property type="evidence" value="ECO:0007669"/>
    <property type="project" value="InterPro"/>
</dbReference>
<dbReference type="GO" id="GO:0000160">
    <property type="term" value="P:phosphorelay signal transduction system"/>
    <property type="evidence" value="ECO:0007669"/>
    <property type="project" value="InterPro"/>
</dbReference>
<feature type="domain" description="Response regulatory" evidence="6">
    <location>
        <begin position="3"/>
        <end position="120"/>
    </location>
</feature>
<dbReference type="AlphaFoldDB" id="A0A3D9SA60"/>
<evidence type="ECO:0000256" key="3">
    <source>
        <dbReference type="ARBA" id="ARBA00023163"/>
    </source>
</evidence>
<dbReference type="SMART" id="SM00342">
    <property type="entry name" value="HTH_ARAC"/>
    <property type="match status" value="1"/>
</dbReference>
<evidence type="ECO:0000313" key="8">
    <source>
        <dbReference type="Proteomes" id="UP000256304"/>
    </source>
</evidence>
<dbReference type="PANTHER" id="PTHR43280:SF28">
    <property type="entry name" value="HTH-TYPE TRANSCRIPTIONAL ACTIVATOR RHAS"/>
    <property type="match status" value="1"/>
</dbReference>
<dbReference type="SUPFAM" id="SSF46689">
    <property type="entry name" value="Homeodomain-like"/>
    <property type="match status" value="2"/>
</dbReference>